<dbReference type="InterPro" id="IPR002933">
    <property type="entry name" value="Peptidase_M20"/>
</dbReference>
<name>A0ABR5N135_BRECH</name>
<evidence type="ECO:0000313" key="2">
    <source>
        <dbReference type="EMBL" id="KQL44210.1"/>
    </source>
</evidence>
<accession>A0ABR5N135</accession>
<evidence type="ECO:0000313" key="3">
    <source>
        <dbReference type="Proteomes" id="UP000051063"/>
    </source>
</evidence>
<dbReference type="Gene3D" id="3.30.70.360">
    <property type="match status" value="1"/>
</dbReference>
<feature type="domain" description="Peptidase M20 dimerisation" evidence="1">
    <location>
        <begin position="186"/>
        <end position="279"/>
    </location>
</feature>
<dbReference type="InterPro" id="IPR036264">
    <property type="entry name" value="Bact_exopeptidase_dim_dom"/>
</dbReference>
<reference evidence="2 3" key="1">
    <citation type="submission" date="2015-09" db="EMBL/GenBank/DDBJ databases">
        <title>Genome sequencing project for genomic taxonomy and phylogenomics of Bacillus-like bacteria.</title>
        <authorList>
            <person name="Liu B."/>
            <person name="Wang J."/>
            <person name="Zhu Y."/>
            <person name="Liu G."/>
            <person name="Chen Q."/>
            <person name="Chen Z."/>
            <person name="Lan J."/>
            <person name="Che J."/>
            <person name="Ge C."/>
            <person name="Shi H."/>
            <person name="Pan Z."/>
            <person name="Liu X."/>
        </authorList>
    </citation>
    <scope>NUCLEOTIDE SEQUENCE [LARGE SCALE GENOMIC DNA]</scope>
    <source>
        <strain evidence="2 3">DSM 8552</strain>
    </source>
</reference>
<dbReference type="InterPro" id="IPR011650">
    <property type="entry name" value="Peptidase_M20_dimer"/>
</dbReference>
<dbReference type="RefSeq" id="WP_055746795.1">
    <property type="nucleotide sequence ID" value="NZ_LJJB01000013.1"/>
</dbReference>
<organism evidence="2 3">
    <name type="scientific">Brevibacillus choshinensis</name>
    <dbReference type="NCBI Taxonomy" id="54911"/>
    <lineage>
        <taxon>Bacteria</taxon>
        <taxon>Bacillati</taxon>
        <taxon>Bacillota</taxon>
        <taxon>Bacilli</taxon>
        <taxon>Bacillales</taxon>
        <taxon>Paenibacillaceae</taxon>
        <taxon>Brevibacillus</taxon>
    </lineage>
</organism>
<proteinExistence type="predicted"/>
<dbReference type="Proteomes" id="UP000051063">
    <property type="component" value="Unassembled WGS sequence"/>
</dbReference>
<dbReference type="EMBL" id="LJJB01000013">
    <property type="protein sequence ID" value="KQL44210.1"/>
    <property type="molecule type" value="Genomic_DNA"/>
</dbReference>
<dbReference type="NCBIfam" id="TIGR01891">
    <property type="entry name" value="amidohydrolases"/>
    <property type="match status" value="1"/>
</dbReference>
<dbReference type="Pfam" id="PF01546">
    <property type="entry name" value="Peptidase_M20"/>
    <property type="match status" value="1"/>
</dbReference>
<sequence>MQALTLVSKELGEWAVRHRRHLHQYPELSGEEHQTHAYIKRQLEEMGMDILAFEAPSVVGFLRGTTGENTIALRADIDALPVLEEGDKPYQSKIPGISHACGHDGHTAVLLAAAKWLSEHRDEVKPNVLFLFQSSEERDPSGASALIQQGVLDQVDAIFGIHLWQPLEKGQIGVCHGSMMAACDEFTITIEGKGGHGAMPQETIDPIYIASQIVGGIQSVVSRSLNPLQPAVVTVGKVEGGSTYNIIPNEALMLGTTRSLTEETRQRIHTHMQRIVEGVSASYGATGRMEYRWGPPPLVNDKVQSRYVEQVVKDSFGESVYAVDLAPTMAAEDFAYYLERCPGAFIFVGMGGEASAYPHHHPQFDIDEDSIPIAIELFVQLVLRYARQAG</sequence>
<protein>
    <submittedName>
        <fullName evidence="2">N-acyl-L-amino acid amidohydrolase</fullName>
    </submittedName>
</protein>
<dbReference type="InterPro" id="IPR017439">
    <property type="entry name" value="Amidohydrolase"/>
</dbReference>
<dbReference type="SUPFAM" id="SSF53187">
    <property type="entry name" value="Zn-dependent exopeptidases"/>
    <property type="match status" value="1"/>
</dbReference>
<dbReference type="SUPFAM" id="SSF55031">
    <property type="entry name" value="Bacterial exopeptidase dimerisation domain"/>
    <property type="match status" value="1"/>
</dbReference>
<evidence type="ECO:0000259" key="1">
    <source>
        <dbReference type="Pfam" id="PF07687"/>
    </source>
</evidence>
<dbReference type="Gene3D" id="3.40.630.10">
    <property type="entry name" value="Zn peptidases"/>
    <property type="match status" value="1"/>
</dbReference>
<dbReference type="PANTHER" id="PTHR11014">
    <property type="entry name" value="PEPTIDASE M20 FAMILY MEMBER"/>
    <property type="match status" value="1"/>
</dbReference>
<dbReference type="PANTHER" id="PTHR11014:SF63">
    <property type="entry name" value="METALLOPEPTIDASE, PUTATIVE (AFU_ORTHOLOGUE AFUA_6G09600)-RELATED"/>
    <property type="match status" value="1"/>
</dbReference>
<dbReference type="Pfam" id="PF07687">
    <property type="entry name" value="M20_dimer"/>
    <property type="match status" value="1"/>
</dbReference>
<gene>
    <name evidence="2" type="ORF">AN963_22560</name>
</gene>
<dbReference type="PIRSF" id="PIRSF005962">
    <property type="entry name" value="Pept_M20D_amidohydro"/>
    <property type="match status" value="1"/>
</dbReference>
<keyword evidence="3" id="KW-1185">Reference proteome</keyword>
<comment type="caution">
    <text evidence="2">The sequence shown here is derived from an EMBL/GenBank/DDBJ whole genome shotgun (WGS) entry which is preliminary data.</text>
</comment>